<evidence type="ECO:0000259" key="5">
    <source>
        <dbReference type="Pfam" id="PF12697"/>
    </source>
</evidence>
<dbReference type="AlphaFoldDB" id="A0AAN2DDM6"/>
<dbReference type="InterPro" id="IPR016986">
    <property type="entry name" value="UCP031982_abhydr"/>
</dbReference>
<evidence type="ECO:0000256" key="3">
    <source>
        <dbReference type="ARBA" id="ARBA00023098"/>
    </source>
</evidence>
<dbReference type="RefSeq" id="WP_065114067.1">
    <property type="nucleotide sequence ID" value="NZ_CAICSX020000001.1"/>
</dbReference>
<dbReference type="KEGG" id="aro:B0909_00770"/>
<evidence type="ECO:0000313" key="6">
    <source>
        <dbReference type="EMBL" id="CAD0212975.1"/>
    </source>
</evidence>
<organism evidence="6 7">
    <name type="scientific">Rhizobium rhizogenes</name>
    <name type="common">Agrobacterium rhizogenes</name>
    <dbReference type="NCBI Taxonomy" id="359"/>
    <lineage>
        <taxon>Bacteria</taxon>
        <taxon>Pseudomonadati</taxon>
        <taxon>Pseudomonadota</taxon>
        <taxon>Alphaproteobacteria</taxon>
        <taxon>Hyphomicrobiales</taxon>
        <taxon>Rhizobiaceae</taxon>
        <taxon>Rhizobium/Agrobacterium group</taxon>
        <taxon>Rhizobium</taxon>
    </lineage>
</organism>
<dbReference type="SUPFAM" id="SSF53474">
    <property type="entry name" value="alpha/beta-Hydrolases"/>
    <property type="match status" value="1"/>
</dbReference>
<dbReference type="PANTHER" id="PTHR10272">
    <property type="entry name" value="PLATELET-ACTIVATING FACTOR ACETYLHYDROLASE"/>
    <property type="match status" value="1"/>
</dbReference>
<dbReference type="Gene3D" id="3.40.50.1820">
    <property type="entry name" value="alpha/beta hydrolase"/>
    <property type="match status" value="1"/>
</dbReference>
<gene>
    <name evidence="6" type="ORF">AGRHK599_LOCUS2162</name>
</gene>
<feature type="domain" description="AB hydrolase-1" evidence="5">
    <location>
        <begin position="82"/>
        <end position="298"/>
    </location>
</feature>
<dbReference type="Proteomes" id="UP000528185">
    <property type="component" value="Unassembled WGS sequence"/>
</dbReference>
<dbReference type="InterPro" id="IPR000073">
    <property type="entry name" value="AB_hydrolase_1"/>
</dbReference>
<comment type="caution">
    <text evidence="6">The sequence shown here is derived from an EMBL/GenBank/DDBJ whole genome shotgun (WGS) entry which is preliminary data.</text>
</comment>
<keyword evidence="3" id="KW-0443">Lipid metabolism</keyword>
<evidence type="ECO:0000313" key="7">
    <source>
        <dbReference type="Proteomes" id="UP000528185"/>
    </source>
</evidence>
<evidence type="ECO:0000256" key="2">
    <source>
        <dbReference type="ARBA" id="ARBA00022963"/>
    </source>
</evidence>
<dbReference type="EMBL" id="CAICSX020000001">
    <property type="protein sequence ID" value="CAD0212975.1"/>
    <property type="molecule type" value="Genomic_DNA"/>
</dbReference>
<dbReference type="GO" id="GO:0003847">
    <property type="term" value="F:1-alkyl-2-acetylglycerophosphocholine esterase activity"/>
    <property type="evidence" value="ECO:0007669"/>
    <property type="project" value="TreeGrafter"/>
</dbReference>
<dbReference type="GO" id="GO:0016042">
    <property type="term" value="P:lipid catabolic process"/>
    <property type="evidence" value="ECO:0007669"/>
    <property type="project" value="UniProtKB-KW"/>
</dbReference>
<keyword evidence="1" id="KW-0378">Hydrolase</keyword>
<dbReference type="Pfam" id="PF12697">
    <property type="entry name" value="Abhydrolase_6"/>
    <property type="match status" value="1"/>
</dbReference>
<reference evidence="6 7" key="1">
    <citation type="submission" date="2020-06" db="EMBL/GenBank/DDBJ databases">
        <authorList>
            <person name="De Coninck B."/>
            <person name="Ibrahim H."/>
        </authorList>
    </citation>
    <scope>NUCLEOTIDE SEQUENCE [LARGE SCALE GENOMIC DNA]</scope>
    <source>
        <strain evidence="6">Ag_rhizogenes_K599</strain>
    </source>
</reference>
<dbReference type="InterPro" id="IPR029058">
    <property type="entry name" value="AB_hydrolase_fold"/>
</dbReference>
<keyword evidence="2" id="KW-0442">Lipid degradation</keyword>
<keyword evidence="4" id="KW-0732">Signal</keyword>
<dbReference type="PANTHER" id="PTHR10272:SF0">
    <property type="entry name" value="PLATELET-ACTIVATING FACTOR ACETYLHYDROLASE"/>
    <property type="match status" value="1"/>
</dbReference>
<evidence type="ECO:0000256" key="4">
    <source>
        <dbReference type="SAM" id="SignalP"/>
    </source>
</evidence>
<feature type="chain" id="PRO_5042987268" description="AB hydrolase-1 domain-containing protein" evidence="4">
    <location>
        <begin position="21"/>
        <end position="350"/>
    </location>
</feature>
<feature type="signal peptide" evidence="4">
    <location>
        <begin position="1"/>
        <end position="20"/>
    </location>
</feature>
<protein>
    <recommendedName>
        <fullName evidence="5">AB hydrolase-1 domain-containing protein</fullName>
    </recommendedName>
</protein>
<accession>A0AAN2DDM6</accession>
<sequence>MRNFLLATIVIFSLAPAAMAESTIGFRQIKLPDDAGARALNVSLWYPAIPSGTTEVVGENAAFYGLEVQPGASIPPGPRPLVLLSHGFGGSWRNLNWLAGELAQDGYVVAAPDHQGESFTEENAAEVIPLWERPRDIGRTLTALLDDGRLAGEIDRTRIAVIGHSLGGWTAMELVGGRYSAELALKDCNAGKAPPQCKAPRLLAKVGIIGGGKADPRLSMDLRDIRIRAAVALDLGPAAGFLPETLEGVDVPVLVLAAGVEMPQIAAIRADSDYIARHLPKTTTVYREIPDASHFSFMQLCKPNGEKIVEEMSPGEGFVCRDGGGRGRGRAEIHAQIVETIGGFLKEKLH</sequence>
<dbReference type="PIRSF" id="PIRSF031982">
    <property type="entry name" value="UCP031982_abhydr"/>
    <property type="match status" value="1"/>
</dbReference>
<proteinExistence type="predicted"/>
<name>A0AAN2DDM6_RHIRH</name>
<evidence type="ECO:0000256" key="1">
    <source>
        <dbReference type="ARBA" id="ARBA00022801"/>
    </source>
</evidence>